<dbReference type="Gene3D" id="3.10.129.10">
    <property type="entry name" value="Hotdog Thioesterase"/>
    <property type="match status" value="1"/>
</dbReference>
<dbReference type="Pfam" id="PF01575">
    <property type="entry name" value="MaoC_dehydratas"/>
    <property type="match status" value="1"/>
</dbReference>
<evidence type="ECO:0000313" key="3">
    <source>
        <dbReference type="EMBL" id="WUP76372.1"/>
    </source>
</evidence>
<evidence type="ECO:0000256" key="1">
    <source>
        <dbReference type="ARBA" id="ARBA00005254"/>
    </source>
</evidence>
<feature type="domain" description="MaoC-like" evidence="2">
    <location>
        <begin position="14"/>
        <end position="119"/>
    </location>
</feature>
<dbReference type="InterPro" id="IPR039375">
    <property type="entry name" value="NodN-like"/>
</dbReference>
<proteinExistence type="inferred from homology"/>
<dbReference type="InterPro" id="IPR029069">
    <property type="entry name" value="HotDog_dom_sf"/>
</dbReference>
<keyword evidence="4" id="KW-1185">Reference proteome</keyword>
<dbReference type="EMBL" id="CP108085">
    <property type="protein sequence ID" value="WUP76372.1"/>
    <property type="molecule type" value="Genomic_DNA"/>
</dbReference>
<dbReference type="Proteomes" id="UP001432011">
    <property type="component" value="Chromosome"/>
</dbReference>
<comment type="similarity">
    <text evidence="1">Belongs to the enoyl-CoA hydratase/isomerase family.</text>
</comment>
<sequence length="152" mass="16358">MTTTVHGLDEIKALAGKDLGHSGWLEITQERVNTFADATDDHQWIHVDPVRAAAGPFGGPIAHGYLTLSLVIPLFGELLDIQGVKMSVNYGLEKVRFPSPVKVGGRIRLAAVVVSVEDVPGDGVQMLLDFTVEIDGAAKPACVARVIYRHYA</sequence>
<dbReference type="PANTHER" id="PTHR42993:SF1">
    <property type="entry name" value="MAOC-LIKE DEHYDRATASE DOMAIN-CONTAINING PROTEIN"/>
    <property type="match status" value="1"/>
</dbReference>
<dbReference type="CDD" id="cd03450">
    <property type="entry name" value="NodN"/>
    <property type="match status" value="1"/>
</dbReference>
<dbReference type="SUPFAM" id="SSF54637">
    <property type="entry name" value="Thioesterase/thiol ester dehydrase-isomerase"/>
    <property type="match status" value="1"/>
</dbReference>
<name>A0ABZ1SVH3_9ACTN</name>
<dbReference type="PANTHER" id="PTHR42993">
    <property type="entry name" value="MAOC-LIKE DEHYDRATASE DOMAIN-CONTAINING PROTEIN"/>
    <property type="match status" value="1"/>
</dbReference>
<evidence type="ECO:0000313" key="4">
    <source>
        <dbReference type="Proteomes" id="UP001432011"/>
    </source>
</evidence>
<evidence type="ECO:0000259" key="2">
    <source>
        <dbReference type="Pfam" id="PF01575"/>
    </source>
</evidence>
<reference evidence="3" key="1">
    <citation type="submission" date="2022-10" db="EMBL/GenBank/DDBJ databases">
        <title>The complete genomes of actinobacterial strains from the NBC collection.</title>
        <authorList>
            <person name="Joergensen T.S."/>
            <person name="Alvarez Arevalo M."/>
            <person name="Sterndorff E.B."/>
            <person name="Faurdal D."/>
            <person name="Vuksanovic O."/>
            <person name="Mourched A.-S."/>
            <person name="Charusanti P."/>
            <person name="Shaw S."/>
            <person name="Blin K."/>
            <person name="Weber T."/>
        </authorList>
    </citation>
    <scope>NUCLEOTIDE SEQUENCE</scope>
    <source>
        <strain evidence="3">NBC_00254</strain>
    </source>
</reference>
<accession>A0ABZ1SVH3</accession>
<gene>
    <name evidence="3" type="ORF">OG913_04945</name>
</gene>
<dbReference type="InterPro" id="IPR002539">
    <property type="entry name" value="MaoC-like_dom"/>
</dbReference>
<organism evidence="3 4">
    <name type="scientific">Microbispora hainanensis</name>
    <dbReference type="NCBI Taxonomy" id="568844"/>
    <lineage>
        <taxon>Bacteria</taxon>
        <taxon>Bacillati</taxon>
        <taxon>Actinomycetota</taxon>
        <taxon>Actinomycetes</taxon>
        <taxon>Streptosporangiales</taxon>
        <taxon>Streptosporangiaceae</taxon>
        <taxon>Microbispora</taxon>
    </lineage>
</organism>
<protein>
    <submittedName>
        <fullName evidence="3">MaoC family dehydratase</fullName>
    </submittedName>
</protein>
<dbReference type="RefSeq" id="WP_142652458.1">
    <property type="nucleotide sequence ID" value="NZ_CP108085.1"/>
</dbReference>